<gene>
    <name evidence="2" type="ORF">ACFQNG_16190</name>
</gene>
<keyword evidence="1" id="KW-0812">Transmembrane</keyword>
<proteinExistence type="predicted"/>
<accession>A0ABW2RNK1</accession>
<feature type="transmembrane region" description="Helical" evidence="1">
    <location>
        <begin position="70"/>
        <end position="91"/>
    </location>
</feature>
<organism evidence="2 3">
    <name type="scientific">Laceyella putida</name>
    <dbReference type="NCBI Taxonomy" id="110101"/>
    <lineage>
        <taxon>Bacteria</taxon>
        <taxon>Bacillati</taxon>
        <taxon>Bacillota</taxon>
        <taxon>Bacilli</taxon>
        <taxon>Bacillales</taxon>
        <taxon>Thermoactinomycetaceae</taxon>
        <taxon>Laceyella</taxon>
    </lineage>
</organism>
<keyword evidence="3" id="KW-1185">Reference proteome</keyword>
<dbReference type="Proteomes" id="UP001596500">
    <property type="component" value="Unassembled WGS sequence"/>
</dbReference>
<evidence type="ECO:0000313" key="2">
    <source>
        <dbReference type="EMBL" id="MFC7442616.1"/>
    </source>
</evidence>
<protein>
    <submittedName>
        <fullName evidence="2">Uncharacterized protein</fullName>
    </submittedName>
</protein>
<keyword evidence="1" id="KW-1133">Transmembrane helix</keyword>
<sequence length="98" mass="10618">MLLVSAVLTILGGLGSVYYVEFLGRWVEEERVGKKEVSLSVLVGLCFHFIVVAIGLGLQAAGSVRPESVLWIYHGGVMLSLCASAGVVIWLRLRGKWS</sequence>
<dbReference type="EMBL" id="JBHTBW010000057">
    <property type="protein sequence ID" value="MFC7442616.1"/>
    <property type="molecule type" value="Genomic_DNA"/>
</dbReference>
<feature type="transmembrane region" description="Helical" evidence="1">
    <location>
        <begin position="6"/>
        <end position="27"/>
    </location>
</feature>
<name>A0ABW2RNK1_9BACL</name>
<evidence type="ECO:0000256" key="1">
    <source>
        <dbReference type="SAM" id="Phobius"/>
    </source>
</evidence>
<comment type="caution">
    <text evidence="2">The sequence shown here is derived from an EMBL/GenBank/DDBJ whole genome shotgun (WGS) entry which is preliminary data.</text>
</comment>
<reference evidence="3" key="1">
    <citation type="journal article" date="2019" name="Int. J. Syst. Evol. Microbiol.">
        <title>The Global Catalogue of Microorganisms (GCM) 10K type strain sequencing project: providing services to taxonomists for standard genome sequencing and annotation.</title>
        <authorList>
            <consortium name="The Broad Institute Genomics Platform"/>
            <consortium name="The Broad Institute Genome Sequencing Center for Infectious Disease"/>
            <person name="Wu L."/>
            <person name="Ma J."/>
        </authorList>
    </citation>
    <scope>NUCLEOTIDE SEQUENCE [LARGE SCALE GENOMIC DNA]</scope>
    <source>
        <strain evidence="3">CGMCC 1.12942</strain>
    </source>
</reference>
<evidence type="ECO:0000313" key="3">
    <source>
        <dbReference type="Proteomes" id="UP001596500"/>
    </source>
</evidence>
<keyword evidence="1" id="KW-0472">Membrane</keyword>
<dbReference type="RefSeq" id="WP_379866615.1">
    <property type="nucleotide sequence ID" value="NZ_JBHTBW010000057.1"/>
</dbReference>
<feature type="transmembrane region" description="Helical" evidence="1">
    <location>
        <begin position="39"/>
        <end position="58"/>
    </location>
</feature>